<evidence type="ECO:0000313" key="3">
    <source>
        <dbReference type="EMBL" id="CAD6193709.1"/>
    </source>
</evidence>
<feature type="transmembrane region" description="Helical" evidence="2">
    <location>
        <begin position="399"/>
        <end position="424"/>
    </location>
</feature>
<keyword evidence="2" id="KW-0812">Transmembrane</keyword>
<feature type="compositionally biased region" description="Acidic residues" evidence="1">
    <location>
        <begin position="14"/>
        <end position="23"/>
    </location>
</feature>
<evidence type="ECO:0000256" key="2">
    <source>
        <dbReference type="SAM" id="Phobius"/>
    </source>
</evidence>
<dbReference type="AlphaFoldDB" id="A0A8S1HD07"/>
<sequence>MNQQRGYFQHVDTYDEYPAEEVAEPTAPKPTGTLTKQFQPKKLKDANKLWNKDSETNSQVSYSTYNGNNKAATLGNTSLGNTTPKRNRSGEPHTGTLRPPKASPFVYDPPTTQSTPKMPRAQRSESAAGNNNTMSREQKLTWGRVPPNPAHFRSASAMGTSTLTRPLNRPNEFTPMGQFGGSRYQSYCTLPRPEQMDPETLSQIQMQLQMHPPHGPVHHPFYDPTKMVPPQMVTPQMRPPSALSGGPPMAVAPLASNLAAYVPPHSQKPIPSPREIAHMAIGPSVVNWNLMSLVSCMQVLCCVGIFGVGVARMLYGSLWAIGVEIVFATCAVVPALVGIYAVKRGSYAAAVYCYIANVVAGIFATVPLLLGLFPVFTWIFPKVDSRWLVSSVEPLNLDFALSLLVLLEIFLSFVVCVSGCSSLGKLFISVDNLKLHNNVKAAFEDNNPIPYNSRVHNSKKGNKSVDTCQTVSQKKCDAASGSETHTDKSVNDFQRASSRPVEQKSYQLSLAVAIAMFRRSRQSVLVSQLREELIFAELQEQLDAAERKRELEREWVDRLWNVYSASHDVLAEFRRLVFQFAQRVVAYPDIPVTPETLKYLKGLTEAVREKLSFSIELLNHEKSELSELYSQYSRTFILDAQKTFHLIAIENNPISKDLDTFLDHCNVGKIDAKSMESLKESVADLYAAVAIAPSWEKLHKAVRL</sequence>
<feature type="compositionally biased region" description="Polar residues" evidence="1">
    <location>
        <begin position="56"/>
        <end position="84"/>
    </location>
</feature>
<gene>
    <name evidence="3" type="ORF">CAUJ_LOCUS9628</name>
</gene>
<feature type="transmembrane region" description="Helical" evidence="2">
    <location>
        <begin position="354"/>
        <end position="379"/>
    </location>
</feature>
<feature type="compositionally biased region" description="Basic and acidic residues" evidence="1">
    <location>
        <begin position="42"/>
        <end position="55"/>
    </location>
</feature>
<comment type="caution">
    <text evidence="3">The sequence shown here is derived from an EMBL/GenBank/DDBJ whole genome shotgun (WGS) entry which is preliminary data.</text>
</comment>
<feature type="transmembrane region" description="Helical" evidence="2">
    <location>
        <begin position="288"/>
        <end position="311"/>
    </location>
</feature>
<keyword evidence="2" id="KW-1133">Transmembrane helix</keyword>
<dbReference type="EMBL" id="CAJGYM010000037">
    <property type="protein sequence ID" value="CAD6193709.1"/>
    <property type="molecule type" value="Genomic_DNA"/>
</dbReference>
<keyword evidence="2" id="KW-0472">Membrane</keyword>
<feature type="region of interest" description="Disordered" evidence="1">
    <location>
        <begin position="1"/>
        <end position="133"/>
    </location>
</feature>
<keyword evidence="4" id="KW-1185">Reference proteome</keyword>
<proteinExistence type="predicted"/>
<dbReference type="OrthoDB" id="5788007at2759"/>
<protein>
    <submittedName>
        <fullName evidence="3">Uncharacterized protein</fullName>
    </submittedName>
</protein>
<reference evidence="3" key="1">
    <citation type="submission" date="2020-10" db="EMBL/GenBank/DDBJ databases">
        <authorList>
            <person name="Kikuchi T."/>
        </authorList>
    </citation>
    <scope>NUCLEOTIDE SEQUENCE</scope>
    <source>
        <strain evidence="3">NKZ352</strain>
    </source>
</reference>
<feature type="region of interest" description="Disordered" evidence="1">
    <location>
        <begin position="478"/>
        <end position="498"/>
    </location>
</feature>
<evidence type="ECO:0000256" key="1">
    <source>
        <dbReference type="SAM" id="MobiDB-lite"/>
    </source>
</evidence>
<accession>A0A8S1HD07</accession>
<feature type="transmembrane region" description="Helical" evidence="2">
    <location>
        <begin position="317"/>
        <end position="342"/>
    </location>
</feature>
<dbReference type="Proteomes" id="UP000835052">
    <property type="component" value="Unassembled WGS sequence"/>
</dbReference>
<feature type="compositionally biased region" description="Polar residues" evidence="1">
    <location>
        <begin position="124"/>
        <end position="133"/>
    </location>
</feature>
<name>A0A8S1HD07_9PELO</name>
<evidence type="ECO:0000313" key="4">
    <source>
        <dbReference type="Proteomes" id="UP000835052"/>
    </source>
</evidence>
<organism evidence="3 4">
    <name type="scientific">Caenorhabditis auriculariae</name>
    <dbReference type="NCBI Taxonomy" id="2777116"/>
    <lineage>
        <taxon>Eukaryota</taxon>
        <taxon>Metazoa</taxon>
        <taxon>Ecdysozoa</taxon>
        <taxon>Nematoda</taxon>
        <taxon>Chromadorea</taxon>
        <taxon>Rhabditida</taxon>
        <taxon>Rhabditina</taxon>
        <taxon>Rhabditomorpha</taxon>
        <taxon>Rhabditoidea</taxon>
        <taxon>Rhabditidae</taxon>
        <taxon>Peloderinae</taxon>
        <taxon>Caenorhabditis</taxon>
    </lineage>
</organism>